<dbReference type="EC" id="5.6.2.1" evidence="3"/>
<dbReference type="Proteomes" id="UP000536685">
    <property type="component" value="Unassembled WGS sequence"/>
</dbReference>
<reference evidence="9 10" key="1">
    <citation type="submission" date="2020-08" db="EMBL/GenBank/DDBJ databases">
        <title>Sequencing the genomes of 1000 actinobacteria strains.</title>
        <authorList>
            <person name="Klenk H.-P."/>
        </authorList>
    </citation>
    <scope>NUCLEOTIDE SEQUENCE [LARGE SCALE GENOMIC DNA]</scope>
    <source>
        <strain evidence="9 10">DSM 105784</strain>
    </source>
</reference>
<dbReference type="InterPro" id="IPR011010">
    <property type="entry name" value="DNA_brk_join_enz"/>
</dbReference>
<feature type="domain" description="DNA topoisomerase IB N-terminal" evidence="8">
    <location>
        <begin position="22"/>
        <end position="70"/>
    </location>
</feature>
<evidence type="ECO:0000256" key="1">
    <source>
        <dbReference type="ARBA" id="ARBA00000213"/>
    </source>
</evidence>
<dbReference type="AlphaFoldDB" id="A0A841ALB5"/>
<dbReference type="RefSeq" id="WP_184233914.1">
    <property type="nucleotide sequence ID" value="NZ_JACHMJ010000001.1"/>
</dbReference>
<evidence type="ECO:0000259" key="8">
    <source>
        <dbReference type="Pfam" id="PF21338"/>
    </source>
</evidence>
<dbReference type="InterPro" id="IPR049331">
    <property type="entry name" value="Top1B_N_bact"/>
</dbReference>
<dbReference type="InterPro" id="IPR013500">
    <property type="entry name" value="TopoI_cat_euk"/>
</dbReference>
<sequence length="322" mass="35416">MPRLRRSQLTSPGYGRIRKGKGFSFRDADGDKLDDDTVRARIDALAIPPAWTDVWIAPHPNSHIQATGVDEAGRRQYIYHPFWREKKDKAKFERALELSGSLPAARRRVTTDLRGDGLTRTRVLAGAFRMLDTGALRIGSERYAQTNGSHGLSTLLCAHAKVSGSTITLKFPGKSGQEWSSEITDVDLAALLSALKRRGPTARLLAYRDGDDWHPLGAEEINDYLRERTGGDFSAKDFRTLRGTVAAALSLAKSGKARTRTKRTRAVAQAMRDAASVLGNTASIAKKSYVDPRVVDKYRRGQMIDAARPDSAEAQVRDLLGA</sequence>
<dbReference type="Pfam" id="PF01028">
    <property type="entry name" value="Topoisom_I"/>
    <property type="match status" value="1"/>
</dbReference>
<evidence type="ECO:0000256" key="4">
    <source>
        <dbReference type="ARBA" id="ARBA00023029"/>
    </source>
</evidence>
<dbReference type="SUPFAM" id="SSF56349">
    <property type="entry name" value="DNA breaking-rejoining enzymes"/>
    <property type="match status" value="1"/>
</dbReference>
<keyword evidence="6 9" id="KW-0413">Isomerase</keyword>
<dbReference type="GO" id="GO:0006265">
    <property type="term" value="P:DNA topological change"/>
    <property type="evidence" value="ECO:0007669"/>
    <property type="project" value="InterPro"/>
</dbReference>
<dbReference type="GO" id="GO:0003917">
    <property type="term" value="F:DNA topoisomerase type I (single strand cut, ATP-independent) activity"/>
    <property type="evidence" value="ECO:0007669"/>
    <property type="project" value="UniProtKB-EC"/>
</dbReference>
<evidence type="ECO:0000259" key="7">
    <source>
        <dbReference type="Pfam" id="PF01028"/>
    </source>
</evidence>
<feature type="domain" description="DNA topoisomerase I catalytic core eukaryotic-type" evidence="7">
    <location>
        <begin position="84"/>
        <end position="298"/>
    </location>
</feature>
<comment type="similarity">
    <text evidence="2">Belongs to the type IB topoisomerase family.</text>
</comment>
<keyword evidence="4" id="KW-0799">Topoisomerase</keyword>
<name>A0A841ALB5_9MICO</name>
<gene>
    <name evidence="9" type="ORF">HD599_000834</name>
</gene>
<dbReference type="PROSITE" id="PS52038">
    <property type="entry name" value="TOPO_IB_2"/>
    <property type="match status" value="1"/>
</dbReference>
<keyword evidence="10" id="KW-1185">Reference proteome</keyword>
<dbReference type="InterPro" id="IPR014711">
    <property type="entry name" value="TopoI_cat_a-hlx-sub_euk"/>
</dbReference>
<dbReference type="InterPro" id="IPR001631">
    <property type="entry name" value="TopoI"/>
</dbReference>
<organism evidence="9 10">
    <name type="scientific">Conyzicola lurida</name>
    <dbReference type="NCBI Taxonomy" id="1172621"/>
    <lineage>
        <taxon>Bacteria</taxon>
        <taxon>Bacillati</taxon>
        <taxon>Actinomycetota</taxon>
        <taxon>Actinomycetes</taxon>
        <taxon>Micrococcales</taxon>
        <taxon>Microbacteriaceae</taxon>
        <taxon>Conyzicola</taxon>
    </lineage>
</organism>
<keyword evidence="5" id="KW-0238">DNA-binding</keyword>
<dbReference type="Gene3D" id="1.10.132.120">
    <property type="match status" value="1"/>
</dbReference>
<dbReference type="GO" id="GO:0003677">
    <property type="term" value="F:DNA binding"/>
    <property type="evidence" value="ECO:0007669"/>
    <property type="project" value="UniProtKB-KW"/>
</dbReference>
<dbReference type="PRINTS" id="PR00416">
    <property type="entry name" value="EUTPISMRASEI"/>
</dbReference>
<dbReference type="Gene3D" id="3.30.66.10">
    <property type="entry name" value="DNA topoisomerase I domain"/>
    <property type="match status" value="1"/>
</dbReference>
<proteinExistence type="inferred from homology"/>
<dbReference type="Gene3D" id="3.90.15.10">
    <property type="entry name" value="Topoisomerase I, Chain A, domain 3"/>
    <property type="match status" value="1"/>
</dbReference>
<dbReference type="Pfam" id="PF21338">
    <property type="entry name" value="Top1B_N_bact"/>
    <property type="match status" value="1"/>
</dbReference>
<evidence type="ECO:0000256" key="5">
    <source>
        <dbReference type="ARBA" id="ARBA00023125"/>
    </source>
</evidence>
<comment type="caution">
    <text evidence="9">The sequence shown here is derived from an EMBL/GenBank/DDBJ whole genome shotgun (WGS) entry which is preliminary data.</text>
</comment>
<comment type="catalytic activity">
    <reaction evidence="1">
        <text>ATP-independent breakage of single-stranded DNA, followed by passage and rejoining.</text>
        <dbReference type="EC" id="5.6.2.1"/>
    </reaction>
</comment>
<dbReference type="SUPFAM" id="SSF55869">
    <property type="entry name" value="DNA topoisomerase I domain"/>
    <property type="match status" value="1"/>
</dbReference>
<evidence type="ECO:0000256" key="6">
    <source>
        <dbReference type="ARBA" id="ARBA00023235"/>
    </source>
</evidence>
<evidence type="ECO:0000256" key="3">
    <source>
        <dbReference type="ARBA" id="ARBA00012891"/>
    </source>
</evidence>
<protein>
    <recommendedName>
        <fullName evidence="3">DNA topoisomerase</fullName>
        <ecNumber evidence="3">5.6.2.1</ecNumber>
    </recommendedName>
</protein>
<dbReference type="InterPro" id="IPR035447">
    <property type="entry name" value="DNA_topo_I_N_sf"/>
</dbReference>
<evidence type="ECO:0000256" key="2">
    <source>
        <dbReference type="ARBA" id="ARBA00006645"/>
    </source>
</evidence>
<dbReference type="EMBL" id="JACHMJ010000001">
    <property type="protein sequence ID" value="MBB5842511.1"/>
    <property type="molecule type" value="Genomic_DNA"/>
</dbReference>
<evidence type="ECO:0000313" key="10">
    <source>
        <dbReference type="Proteomes" id="UP000536685"/>
    </source>
</evidence>
<accession>A0A841ALB5</accession>
<evidence type="ECO:0000313" key="9">
    <source>
        <dbReference type="EMBL" id="MBB5842511.1"/>
    </source>
</evidence>